<evidence type="ECO:0000256" key="5">
    <source>
        <dbReference type="SAM" id="Phobius"/>
    </source>
</evidence>
<evidence type="ECO:0000256" key="1">
    <source>
        <dbReference type="ARBA" id="ARBA00004127"/>
    </source>
</evidence>
<name>A0A1I2HRD7_9ACTN</name>
<feature type="domain" description="DUF202" evidence="6">
    <location>
        <begin position="8"/>
        <end position="68"/>
    </location>
</feature>
<sequence>MADAAGRDPGLQPERTRLAWRRTTLSCAVTAVLAGRQVALRGGGLLAAVALALVTLAFLLFLRLAHRRIQLLDGSPSPSTMPPRSAAAVAACTMSLALCGAVLLW</sequence>
<dbReference type="STRING" id="380248.SAMN05216251_111189"/>
<proteinExistence type="predicted"/>
<evidence type="ECO:0000256" key="2">
    <source>
        <dbReference type="ARBA" id="ARBA00022692"/>
    </source>
</evidence>
<dbReference type="AlphaFoldDB" id="A0A1I2HRD7"/>
<reference evidence="7 8" key="1">
    <citation type="submission" date="2016-10" db="EMBL/GenBank/DDBJ databases">
        <authorList>
            <person name="de Groot N.N."/>
        </authorList>
    </citation>
    <scope>NUCLEOTIDE SEQUENCE [LARGE SCALE GENOMIC DNA]</scope>
    <source>
        <strain evidence="7 8">CGMCC 4.3510</strain>
    </source>
</reference>
<dbReference type="InterPro" id="IPR003807">
    <property type="entry name" value="DUF202"/>
</dbReference>
<protein>
    <recommendedName>
        <fullName evidence="6">DUF202 domain-containing protein</fullName>
    </recommendedName>
</protein>
<comment type="subcellular location">
    <subcellularLocation>
        <location evidence="1">Endomembrane system</location>
        <topology evidence="1">Multi-pass membrane protein</topology>
    </subcellularLocation>
</comment>
<dbReference type="Proteomes" id="UP000199323">
    <property type="component" value="Unassembled WGS sequence"/>
</dbReference>
<feature type="transmembrane region" description="Helical" evidence="5">
    <location>
        <begin position="45"/>
        <end position="65"/>
    </location>
</feature>
<keyword evidence="4 5" id="KW-0472">Membrane</keyword>
<dbReference type="EMBL" id="FONG01000011">
    <property type="protein sequence ID" value="SFF32252.1"/>
    <property type="molecule type" value="Genomic_DNA"/>
</dbReference>
<accession>A0A1I2HRD7</accession>
<evidence type="ECO:0000313" key="7">
    <source>
        <dbReference type="EMBL" id="SFF32252.1"/>
    </source>
</evidence>
<keyword evidence="3 5" id="KW-1133">Transmembrane helix</keyword>
<evidence type="ECO:0000259" key="6">
    <source>
        <dbReference type="Pfam" id="PF02656"/>
    </source>
</evidence>
<gene>
    <name evidence="7" type="ORF">SAMN05216251_111189</name>
</gene>
<dbReference type="RefSeq" id="WP_093715010.1">
    <property type="nucleotide sequence ID" value="NZ_FONG01000011.1"/>
</dbReference>
<keyword evidence="2 5" id="KW-0812">Transmembrane</keyword>
<organism evidence="7 8">
    <name type="scientific">Actinacidiphila alni</name>
    <dbReference type="NCBI Taxonomy" id="380248"/>
    <lineage>
        <taxon>Bacteria</taxon>
        <taxon>Bacillati</taxon>
        <taxon>Actinomycetota</taxon>
        <taxon>Actinomycetes</taxon>
        <taxon>Kitasatosporales</taxon>
        <taxon>Streptomycetaceae</taxon>
        <taxon>Actinacidiphila</taxon>
    </lineage>
</organism>
<evidence type="ECO:0000256" key="3">
    <source>
        <dbReference type="ARBA" id="ARBA00022989"/>
    </source>
</evidence>
<evidence type="ECO:0000256" key="4">
    <source>
        <dbReference type="ARBA" id="ARBA00023136"/>
    </source>
</evidence>
<evidence type="ECO:0000313" key="8">
    <source>
        <dbReference type="Proteomes" id="UP000199323"/>
    </source>
</evidence>
<dbReference type="OrthoDB" id="3701077at2"/>
<feature type="transmembrane region" description="Helical" evidence="5">
    <location>
        <begin position="86"/>
        <end position="104"/>
    </location>
</feature>
<keyword evidence="8" id="KW-1185">Reference proteome</keyword>
<dbReference type="Pfam" id="PF02656">
    <property type="entry name" value="DUF202"/>
    <property type="match status" value="1"/>
</dbReference>
<dbReference type="GO" id="GO:0012505">
    <property type="term" value="C:endomembrane system"/>
    <property type="evidence" value="ECO:0007669"/>
    <property type="project" value="UniProtKB-SubCell"/>
</dbReference>